<dbReference type="InterPro" id="IPR011034">
    <property type="entry name" value="Formyl_transferase-like_C_sf"/>
</dbReference>
<reference evidence="8 9" key="1">
    <citation type="journal article" date="2014" name="Curr. Microbiol.">
        <title>Spirosoma radiotolerans sp. nov., a gamma-radiation-resistant bacterium isolated from gamma ray-irradiated soil.</title>
        <authorList>
            <person name="Lee J.J."/>
            <person name="Srinivasan S."/>
            <person name="Lim S."/>
            <person name="Joe M."/>
            <person name="Im S."/>
            <person name="Bae S.I."/>
            <person name="Park K.R."/>
            <person name="Han J.H."/>
            <person name="Park S.H."/>
            <person name="Joo B.M."/>
            <person name="Park S.J."/>
            <person name="Kim M.K."/>
        </authorList>
    </citation>
    <scope>NUCLEOTIDE SEQUENCE [LARGE SCALE GENOMIC DNA]</scope>
    <source>
        <strain evidence="8 9">DG5A</strain>
    </source>
</reference>
<sequence length="319" mass="35055">MGTPDFAVASLQRLLGAGCQVVAVVTAPDRPSGRGLQLTPSPVKKAAEAANLPVLQPEKLRDPAFLEQLASYQADLQVVVAFRMLPEVVWSMPTIGTFNLHGSLLPQYRGAAPINWAIINGETETGVTTFFIEKEIDTGLMIFQDYEPIYPDDTAGTVHDRLMERGANLVLKTVHAIEAGEYPRTPQPEAHDLKAAPKLSRETTEINWNQPAITIRNFVRGLSPYPTAWTKINGKVFKVYAVSIINELLDPGFATLKEIVTYSLVNTPTNVGEAKTDGKTTIVMKVADGWLQIDSLQAEGKRRMTAEEFLRGNRLSLDL</sequence>
<organism evidence="8 9">
    <name type="scientific">Spirosoma radiotolerans</name>
    <dbReference type="NCBI Taxonomy" id="1379870"/>
    <lineage>
        <taxon>Bacteria</taxon>
        <taxon>Pseudomonadati</taxon>
        <taxon>Bacteroidota</taxon>
        <taxon>Cytophagia</taxon>
        <taxon>Cytophagales</taxon>
        <taxon>Cytophagaceae</taxon>
        <taxon>Spirosoma</taxon>
    </lineage>
</organism>
<dbReference type="PANTHER" id="PTHR11138">
    <property type="entry name" value="METHIONYL-TRNA FORMYLTRANSFERASE"/>
    <property type="match status" value="1"/>
</dbReference>
<dbReference type="NCBIfam" id="TIGR00460">
    <property type="entry name" value="fmt"/>
    <property type="match status" value="1"/>
</dbReference>
<dbReference type="GO" id="GO:0005829">
    <property type="term" value="C:cytosol"/>
    <property type="evidence" value="ECO:0007669"/>
    <property type="project" value="TreeGrafter"/>
</dbReference>
<comment type="function">
    <text evidence="5">Attaches a formyl group to the free amino group of methionyl-tRNA(fMet). The formyl group appears to play a dual role in the initiator identity of N-formylmethionyl-tRNA by promoting its recognition by IF2 and preventing the misappropriation of this tRNA by the elongation apparatus.</text>
</comment>
<comment type="catalytic activity">
    <reaction evidence="5">
        <text>L-methionyl-tRNA(fMet) + (6R)-10-formyltetrahydrofolate = N-formyl-L-methionyl-tRNA(fMet) + (6S)-5,6,7,8-tetrahydrofolate + H(+)</text>
        <dbReference type="Rhea" id="RHEA:24380"/>
        <dbReference type="Rhea" id="RHEA-COMP:9952"/>
        <dbReference type="Rhea" id="RHEA-COMP:9953"/>
        <dbReference type="ChEBI" id="CHEBI:15378"/>
        <dbReference type="ChEBI" id="CHEBI:57453"/>
        <dbReference type="ChEBI" id="CHEBI:78530"/>
        <dbReference type="ChEBI" id="CHEBI:78844"/>
        <dbReference type="ChEBI" id="CHEBI:195366"/>
        <dbReference type="EC" id="2.1.2.9"/>
    </reaction>
</comment>
<dbReference type="AlphaFoldDB" id="A0A0E4A1F9"/>
<dbReference type="Gene3D" id="3.40.50.12230">
    <property type="match status" value="1"/>
</dbReference>
<evidence type="ECO:0000256" key="5">
    <source>
        <dbReference type="HAMAP-Rule" id="MF_00182"/>
    </source>
</evidence>
<protein>
    <recommendedName>
        <fullName evidence="2 5">Methionyl-tRNA formyltransferase</fullName>
        <ecNumber evidence="2 5">2.1.2.9</ecNumber>
    </recommendedName>
</protein>
<keyword evidence="4 5" id="KW-0648">Protein biosynthesis</keyword>
<evidence type="ECO:0000256" key="2">
    <source>
        <dbReference type="ARBA" id="ARBA00012261"/>
    </source>
</evidence>
<keyword evidence="3 5" id="KW-0808">Transferase</keyword>
<dbReference type="InterPro" id="IPR041711">
    <property type="entry name" value="Met-tRNA-FMT_N"/>
</dbReference>
<dbReference type="InterPro" id="IPR005794">
    <property type="entry name" value="Fmt"/>
</dbReference>
<dbReference type="Proteomes" id="UP000033054">
    <property type="component" value="Chromosome"/>
</dbReference>
<feature type="domain" description="Formyl transferase C-terminal" evidence="7">
    <location>
        <begin position="198"/>
        <end position="313"/>
    </location>
</feature>
<evidence type="ECO:0000256" key="4">
    <source>
        <dbReference type="ARBA" id="ARBA00022917"/>
    </source>
</evidence>
<dbReference type="EC" id="2.1.2.9" evidence="2 5"/>
<keyword evidence="9" id="KW-1185">Reference proteome</keyword>
<dbReference type="HOGENOM" id="CLU_033347_1_1_10"/>
<dbReference type="InterPro" id="IPR044135">
    <property type="entry name" value="Met-tRNA-FMT_C"/>
</dbReference>
<dbReference type="InterPro" id="IPR005793">
    <property type="entry name" value="Formyl_trans_C"/>
</dbReference>
<dbReference type="SUPFAM" id="SSF53328">
    <property type="entry name" value="Formyltransferase"/>
    <property type="match status" value="1"/>
</dbReference>
<dbReference type="Pfam" id="PF00551">
    <property type="entry name" value="Formyl_trans_N"/>
    <property type="match status" value="1"/>
</dbReference>
<dbReference type="STRING" id="1379870.SD10_06880"/>
<dbReference type="EMBL" id="CP010429">
    <property type="protein sequence ID" value="AKD58377.1"/>
    <property type="molecule type" value="Genomic_DNA"/>
</dbReference>
<evidence type="ECO:0000259" key="6">
    <source>
        <dbReference type="Pfam" id="PF00551"/>
    </source>
</evidence>
<dbReference type="KEGG" id="srd:SD10_06880"/>
<dbReference type="PANTHER" id="PTHR11138:SF5">
    <property type="entry name" value="METHIONYL-TRNA FORMYLTRANSFERASE, MITOCHONDRIAL"/>
    <property type="match status" value="1"/>
</dbReference>
<dbReference type="CDD" id="cd08646">
    <property type="entry name" value="FMT_core_Met-tRNA-FMT_N"/>
    <property type="match status" value="1"/>
</dbReference>
<proteinExistence type="inferred from homology"/>
<dbReference type="SUPFAM" id="SSF50486">
    <property type="entry name" value="FMT C-terminal domain-like"/>
    <property type="match status" value="1"/>
</dbReference>
<accession>A0A0E4A1F9</accession>
<dbReference type="Pfam" id="PF02911">
    <property type="entry name" value="Formyl_trans_C"/>
    <property type="match status" value="1"/>
</dbReference>
<dbReference type="InterPro" id="IPR002376">
    <property type="entry name" value="Formyl_transf_N"/>
</dbReference>
<evidence type="ECO:0000313" key="8">
    <source>
        <dbReference type="EMBL" id="AKD58377.1"/>
    </source>
</evidence>
<comment type="similarity">
    <text evidence="1 5">Belongs to the Fmt family.</text>
</comment>
<dbReference type="PATRIC" id="fig|1379870.5.peg.1495"/>
<evidence type="ECO:0000259" key="7">
    <source>
        <dbReference type="Pfam" id="PF02911"/>
    </source>
</evidence>
<evidence type="ECO:0000313" key="9">
    <source>
        <dbReference type="Proteomes" id="UP000033054"/>
    </source>
</evidence>
<gene>
    <name evidence="5" type="primary">fmt</name>
    <name evidence="8" type="ORF">SD10_06880</name>
</gene>
<name>A0A0E4A1F9_9BACT</name>
<dbReference type="CDD" id="cd08704">
    <property type="entry name" value="Met_tRNA_FMT_C"/>
    <property type="match status" value="1"/>
</dbReference>
<feature type="domain" description="Formyl transferase N-terminal" evidence="6">
    <location>
        <begin position="5"/>
        <end position="172"/>
    </location>
</feature>
<dbReference type="InterPro" id="IPR036477">
    <property type="entry name" value="Formyl_transf_N_sf"/>
</dbReference>
<evidence type="ECO:0000256" key="1">
    <source>
        <dbReference type="ARBA" id="ARBA00010699"/>
    </source>
</evidence>
<dbReference type="OrthoDB" id="9802815at2"/>
<evidence type="ECO:0000256" key="3">
    <source>
        <dbReference type="ARBA" id="ARBA00022679"/>
    </source>
</evidence>
<dbReference type="GO" id="GO:0004479">
    <property type="term" value="F:methionyl-tRNA formyltransferase activity"/>
    <property type="evidence" value="ECO:0007669"/>
    <property type="project" value="UniProtKB-UniRule"/>
</dbReference>
<dbReference type="HAMAP" id="MF_00182">
    <property type="entry name" value="Formyl_trans"/>
    <property type="match status" value="1"/>
</dbReference>
<feature type="binding site" evidence="5">
    <location>
        <begin position="103"/>
        <end position="106"/>
    </location>
    <ligand>
        <name>(6S)-5,6,7,8-tetrahydrofolate</name>
        <dbReference type="ChEBI" id="CHEBI:57453"/>
    </ligand>
</feature>